<keyword evidence="2" id="KW-1185">Reference proteome</keyword>
<dbReference type="Gramene" id="ORUFI02G11940.1">
    <property type="protein sequence ID" value="ORUFI02G11940.1"/>
    <property type="gene ID" value="ORUFI02G11940"/>
</dbReference>
<dbReference type="EnsemblPlants" id="ORUFI02G11940.1">
    <property type="protein sequence ID" value="ORUFI02G11940.1"/>
    <property type="gene ID" value="ORUFI02G11940"/>
</dbReference>
<dbReference type="AlphaFoldDB" id="A0A0E0NCW4"/>
<accession>A0A0E0NCW4</accession>
<protein>
    <submittedName>
        <fullName evidence="1">Uncharacterized protein</fullName>
    </submittedName>
</protein>
<dbReference type="Proteomes" id="UP000008022">
    <property type="component" value="Unassembled WGS sequence"/>
</dbReference>
<evidence type="ECO:0000313" key="2">
    <source>
        <dbReference type="Proteomes" id="UP000008022"/>
    </source>
</evidence>
<evidence type="ECO:0000313" key="1">
    <source>
        <dbReference type="EnsemblPlants" id="ORUFI02G11940.1"/>
    </source>
</evidence>
<reference evidence="2" key="1">
    <citation type="submission" date="2013-06" db="EMBL/GenBank/DDBJ databases">
        <authorList>
            <person name="Zhao Q."/>
        </authorList>
    </citation>
    <scope>NUCLEOTIDE SEQUENCE</scope>
    <source>
        <strain evidence="2">cv. W1943</strain>
    </source>
</reference>
<dbReference type="HOGENOM" id="CLU_2762248_0_0_1"/>
<proteinExistence type="predicted"/>
<reference evidence="1" key="2">
    <citation type="submission" date="2015-06" db="UniProtKB">
        <authorList>
            <consortium name="EnsemblPlants"/>
        </authorList>
    </citation>
    <scope>IDENTIFICATION</scope>
</reference>
<name>A0A0E0NCW4_ORYRU</name>
<organism evidence="1 2">
    <name type="scientific">Oryza rufipogon</name>
    <name type="common">Brownbeard rice</name>
    <name type="synonym">Asian wild rice</name>
    <dbReference type="NCBI Taxonomy" id="4529"/>
    <lineage>
        <taxon>Eukaryota</taxon>
        <taxon>Viridiplantae</taxon>
        <taxon>Streptophyta</taxon>
        <taxon>Embryophyta</taxon>
        <taxon>Tracheophyta</taxon>
        <taxon>Spermatophyta</taxon>
        <taxon>Magnoliopsida</taxon>
        <taxon>Liliopsida</taxon>
        <taxon>Poales</taxon>
        <taxon>Poaceae</taxon>
        <taxon>BOP clade</taxon>
        <taxon>Oryzoideae</taxon>
        <taxon>Oryzeae</taxon>
        <taxon>Oryzinae</taxon>
        <taxon>Oryza</taxon>
    </lineage>
</organism>
<sequence length="70" mass="8289">MWRWKEGTERRDKRATNPCIPCLRYANRSWTGSHVLKNEVEKRLSNWAFSACVKNKEINQHAVCSKPWKG</sequence>